<evidence type="ECO:0000259" key="1">
    <source>
        <dbReference type="PROSITE" id="PS51819"/>
    </source>
</evidence>
<proteinExistence type="predicted"/>
<dbReference type="PROSITE" id="PS51819">
    <property type="entry name" value="VOC"/>
    <property type="match status" value="1"/>
</dbReference>
<dbReference type="InterPro" id="IPR037523">
    <property type="entry name" value="VOC_core"/>
</dbReference>
<organism evidence="2">
    <name type="scientific">hydrothermal vent metagenome</name>
    <dbReference type="NCBI Taxonomy" id="652676"/>
    <lineage>
        <taxon>unclassified sequences</taxon>
        <taxon>metagenomes</taxon>
        <taxon>ecological metagenomes</taxon>
    </lineage>
</organism>
<keyword evidence="2" id="KW-0456">Lyase</keyword>
<dbReference type="EMBL" id="CZQC01000065">
    <property type="protein sequence ID" value="CUS42320.1"/>
    <property type="molecule type" value="Genomic_DNA"/>
</dbReference>
<evidence type="ECO:0000313" key="2">
    <source>
        <dbReference type="EMBL" id="CUS42320.1"/>
    </source>
</evidence>
<dbReference type="PANTHER" id="PTHR35006:SF2">
    <property type="entry name" value="GLYOXALASE FAMILY PROTEIN (AFU_ORTHOLOGUE AFUA_5G14830)"/>
    <property type="match status" value="1"/>
</dbReference>
<dbReference type="CDD" id="cd07262">
    <property type="entry name" value="VOC_like"/>
    <property type="match status" value="1"/>
</dbReference>
<dbReference type="GO" id="GO:0016829">
    <property type="term" value="F:lyase activity"/>
    <property type="evidence" value="ECO:0007669"/>
    <property type="project" value="UniProtKB-KW"/>
</dbReference>
<feature type="domain" description="VOC" evidence="1">
    <location>
        <begin position="2"/>
        <end position="119"/>
    </location>
</feature>
<dbReference type="AlphaFoldDB" id="A0A160TCW1"/>
<protein>
    <submittedName>
        <fullName evidence="2">Lactoylglutathione lyase and related lyases</fullName>
    </submittedName>
</protein>
<gene>
    <name evidence="2" type="ORF">MGWOODY_Tha2444</name>
</gene>
<name>A0A160TCW1_9ZZZZ</name>
<reference evidence="2" key="1">
    <citation type="submission" date="2015-10" db="EMBL/GenBank/DDBJ databases">
        <authorList>
            <person name="Gilbert D.G."/>
        </authorList>
    </citation>
    <scope>NUCLEOTIDE SEQUENCE</scope>
</reference>
<dbReference type="SUPFAM" id="SSF54593">
    <property type="entry name" value="Glyoxalase/Bleomycin resistance protein/Dihydroxybiphenyl dioxygenase"/>
    <property type="match status" value="1"/>
</dbReference>
<sequence length="122" mass="13543">MFIDHMGIAVSNYQRSKEFYLKALKPLGAELVLEVQGWGGFGQQGKPDFWLGEGAAVHAPMHIAFKAENREQVRQFYQAALDAGAKDNGAPGIREIYHPNYYGAFVLDPDGHNIEAVCHLPE</sequence>
<dbReference type="Gene3D" id="3.10.180.10">
    <property type="entry name" value="2,3-Dihydroxybiphenyl 1,2-Dioxygenase, domain 1"/>
    <property type="match status" value="1"/>
</dbReference>
<dbReference type="Pfam" id="PF00903">
    <property type="entry name" value="Glyoxalase"/>
    <property type="match status" value="1"/>
</dbReference>
<dbReference type="PANTHER" id="PTHR35006">
    <property type="entry name" value="GLYOXALASE FAMILY PROTEIN (AFU_ORTHOLOGUE AFUA_5G14830)"/>
    <property type="match status" value="1"/>
</dbReference>
<accession>A0A160TCW1</accession>
<dbReference type="InterPro" id="IPR029068">
    <property type="entry name" value="Glyas_Bleomycin-R_OHBP_Dase"/>
</dbReference>
<dbReference type="InterPro" id="IPR004360">
    <property type="entry name" value="Glyas_Fos-R_dOase_dom"/>
</dbReference>